<protein>
    <submittedName>
        <fullName evidence="1">DUF2971 domain-containing protein</fullName>
    </submittedName>
</protein>
<evidence type="ECO:0000313" key="1">
    <source>
        <dbReference type="EMBL" id="MBE9212871.1"/>
    </source>
</evidence>
<comment type="caution">
    <text evidence="1">The sequence shown here is derived from an EMBL/GenBank/DDBJ whole genome shotgun (WGS) entry which is preliminary data.</text>
</comment>
<sequence>MPYTIENWKQRIASRSDLTGHLIHLTRPKNINGKEFSSIEVLMKIIQEQCLIGSSTKSGLICGSRKAVCFQDTPLYQLSQNIYSEQEYRSKNPQAKVRYVGAGLMFPKPYIYRQGGRPVIYDNTEDAKNYLPSHELWRVVRLELSDDTNIIDWTHEREWRIPDDFKFEINQTIVILPNTNAYKNFITLCRSINHINILNEIRGIVTLNAVFF</sequence>
<keyword evidence="2" id="KW-1185">Reference proteome</keyword>
<organism evidence="1 2">
    <name type="scientific">Plectonema cf. radiosum LEGE 06105</name>
    <dbReference type="NCBI Taxonomy" id="945769"/>
    <lineage>
        <taxon>Bacteria</taxon>
        <taxon>Bacillati</taxon>
        <taxon>Cyanobacteriota</taxon>
        <taxon>Cyanophyceae</taxon>
        <taxon>Oscillatoriophycideae</taxon>
        <taxon>Oscillatoriales</taxon>
        <taxon>Microcoleaceae</taxon>
        <taxon>Plectonema</taxon>
    </lineage>
</organism>
<dbReference type="EMBL" id="JADEWL010000020">
    <property type="protein sequence ID" value="MBE9212871.1"/>
    <property type="molecule type" value="Genomic_DNA"/>
</dbReference>
<dbReference type="AlphaFoldDB" id="A0A8J7EZ75"/>
<evidence type="ECO:0000313" key="2">
    <source>
        <dbReference type="Proteomes" id="UP000620559"/>
    </source>
</evidence>
<gene>
    <name evidence="1" type="ORF">IQ247_09220</name>
</gene>
<proteinExistence type="predicted"/>
<accession>A0A8J7EZ75</accession>
<name>A0A8J7EZ75_9CYAN</name>
<reference evidence="1" key="1">
    <citation type="submission" date="2020-10" db="EMBL/GenBank/DDBJ databases">
        <authorList>
            <person name="Castelo-Branco R."/>
            <person name="Eusebio N."/>
            <person name="Adriana R."/>
            <person name="Vieira A."/>
            <person name="Brugerolle De Fraissinette N."/>
            <person name="Rezende De Castro R."/>
            <person name="Schneider M.P."/>
            <person name="Vasconcelos V."/>
            <person name="Leao P.N."/>
        </authorList>
    </citation>
    <scope>NUCLEOTIDE SEQUENCE</scope>
    <source>
        <strain evidence="1">LEGE 06105</strain>
    </source>
</reference>
<dbReference type="Proteomes" id="UP000620559">
    <property type="component" value="Unassembled WGS sequence"/>
</dbReference>
<dbReference type="RefSeq" id="WP_193919207.1">
    <property type="nucleotide sequence ID" value="NZ_JADEWL010000020.1"/>
</dbReference>